<proteinExistence type="predicted"/>
<protein>
    <submittedName>
        <fullName evidence="1">Uncharacterized protein</fullName>
    </submittedName>
</protein>
<gene>
    <name evidence="1" type="ORF">RDB_LOCUS32064</name>
</gene>
<reference evidence="1" key="1">
    <citation type="submission" date="2021-01" db="EMBL/GenBank/DDBJ databases">
        <authorList>
            <person name="Kaushik A."/>
        </authorList>
    </citation>
    <scope>NUCLEOTIDE SEQUENCE</scope>
    <source>
        <strain evidence="1">AG6-10EEA</strain>
    </source>
</reference>
<name>A0A8H3AQ87_9AGAM</name>
<dbReference type="EMBL" id="CAJMXA010000624">
    <property type="protein sequence ID" value="CAE6437629.1"/>
    <property type="molecule type" value="Genomic_DNA"/>
</dbReference>
<dbReference type="AlphaFoldDB" id="A0A8H3AQ87"/>
<organism evidence="1 2">
    <name type="scientific">Rhizoctonia solani</name>
    <dbReference type="NCBI Taxonomy" id="456999"/>
    <lineage>
        <taxon>Eukaryota</taxon>
        <taxon>Fungi</taxon>
        <taxon>Dikarya</taxon>
        <taxon>Basidiomycota</taxon>
        <taxon>Agaricomycotina</taxon>
        <taxon>Agaricomycetes</taxon>
        <taxon>Cantharellales</taxon>
        <taxon>Ceratobasidiaceae</taxon>
        <taxon>Rhizoctonia</taxon>
    </lineage>
</organism>
<evidence type="ECO:0000313" key="1">
    <source>
        <dbReference type="EMBL" id="CAE6437629.1"/>
    </source>
</evidence>
<comment type="caution">
    <text evidence="1">The sequence shown here is derived from an EMBL/GenBank/DDBJ whole genome shotgun (WGS) entry which is preliminary data.</text>
</comment>
<evidence type="ECO:0000313" key="2">
    <source>
        <dbReference type="Proteomes" id="UP000663853"/>
    </source>
</evidence>
<dbReference type="Proteomes" id="UP000663853">
    <property type="component" value="Unassembled WGS sequence"/>
</dbReference>
<sequence length="410" mass="46153">MDQSDPADHRWGLGLNDYLESIETYIPSRKPSYEQVLESYLMFHHGKLEPNITCNVLEDVLLLLHYPEAMVAWTTDPEIDHEIFDHYFGFLCVQLLVLGIQLDVLARQDMLEETVIFALPEDPGAVMVSHALHQESIKAMTRFDVQCGASQEELKDILDTLGEARRILFCVCRSIPDMHGWDTIFVAVWAAWKSSPELHRSSKYFIVWPLYELTCRCVLASPKGETPSVGALVAITEWATGGTPGTGIKFEDFDPLGFSDMHMLCEALTESLNQPSASRLHDSIVPILTRYVVRSLALSGQDFSDISGLLFQAAFHRLWLEIEDDRCLTDLEYRRTTLKLAVSLLNAIGYPFHAKFALGSEISKRTHMVAASAFFDQVLPHADWVDLAGRLLLLPGMSFCSREVSELELG</sequence>
<accession>A0A8H3AQ87</accession>